<accession>A0A7H8RFN2</accession>
<keyword evidence="2" id="KW-0472">Membrane</keyword>
<reference evidence="4" key="1">
    <citation type="submission" date="2020-06" db="EMBL/GenBank/DDBJ databases">
        <title>A chromosome-scale genome assembly of Talaromyces rugulosus W13939.</title>
        <authorList>
            <person name="Wang B."/>
            <person name="Guo L."/>
            <person name="Ye K."/>
            <person name="Wang L."/>
        </authorList>
    </citation>
    <scope>NUCLEOTIDE SEQUENCE [LARGE SCALE GENOMIC DNA]</scope>
    <source>
        <strain evidence="4">W13939</strain>
    </source>
</reference>
<sequence length="122" mass="13812">MEKLEKPHMPGALPATPEPISPATMTNTTLCHSVNSDVSLVKDPEFWRRFSMAVHRDEELAKTETEETQTQDSWLVRQRKKTRRSKICGFLIALVIVLVAAGAAVAIWYLSKNGYFRKGQRP</sequence>
<dbReference type="AlphaFoldDB" id="A0A7H8RFN2"/>
<keyword evidence="4" id="KW-1185">Reference proteome</keyword>
<dbReference type="RefSeq" id="XP_035350704.1">
    <property type="nucleotide sequence ID" value="XM_035494811.1"/>
</dbReference>
<feature type="region of interest" description="Disordered" evidence="1">
    <location>
        <begin position="1"/>
        <end position="27"/>
    </location>
</feature>
<name>A0A7H8RFN2_TALRU</name>
<evidence type="ECO:0000256" key="1">
    <source>
        <dbReference type="SAM" id="MobiDB-lite"/>
    </source>
</evidence>
<dbReference type="Proteomes" id="UP000509510">
    <property type="component" value="Chromosome VI"/>
</dbReference>
<dbReference type="KEGG" id="trg:TRUGW13939_11706"/>
<proteinExistence type="predicted"/>
<dbReference type="OrthoDB" id="5353310at2759"/>
<organism evidence="3 4">
    <name type="scientific">Talaromyces rugulosus</name>
    <name type="common">Penicillium rugulosum</name>
    <dbReference type="NCBI Taxonomy" id="121627"/>
    <lineage>
        <taxon>Eukaryota</taxon>
        <taxon>Fungi</taxon>
        <taxon>Dikarya</taxon>
        <taxon>Ascomycota</taxon>
        <taxon>Pezizomycotina</taxon>
        <taxon>Eurotiomycetes</taxon>
        <taxon>Eurotiomycetidae</taxon>
        <taxon>Eurotiales</taxon>
        <taxon>Trichocomaceae</taxon>
        <taxon>Talaromyces</taxon>
        <taxon>Talaromyces sect. Islandici</taxon>
    </lineage>
</organism>
<keyword evidence="2" id="KW-1133">Transmembrane helix</keyword>
<protein>
    <submittedName>
        <fullName evidence="3">Uncharacterized protein</fullName>
    </submittedName>
</protein>
<dbReference type="EMBL" id="CP055903">
    <property type="protein sequence ID" value="QKX64531.1"/>
    <property type="molecule type" value="Genomic_DNA"/>
</dbReference>
<evidence type="ECO:0000256" key="2">
    <source>
        <dbReference type="SAM" id="Phobius"/>
    </source>
</evidence>
<dbReference type="GeneID" id="55999183"/>
<gene>
    <name evidence="3" type="ORF">TRUGW13939_11706</name>
</gene>
<evidence type="ECO:0000313" key="3">
    <source>
        <dbReference type="EMBL" id="QKX64531.1"/>
    </source>
</evidence>
<feature type="transmembrane region" description="Helical" evidence="2">
    <location>
        <begin position="87"/>
        <end position="110"/>
    </location>
</feature>
<evidence type="ECO:0000313" key="4">
    <source>
        <dbReference type="Proteomes" id="UP000509510"/>
    </source>
</evidence>
<keyword evidence="2" id="KW-0812">Transmembrane</keyword>